<dbReference type="InterPro" id="IPR047596">
    <property type="entry name" value="OMPdecase_bac"/>
</dbReference>
<evidence type="ECO:0000256" key="2">
    <source>
        <dbReference type="ARBA" id="ARBA00004861"/>
    </source>
</evidence>
<dbReference type="SMART" id="SM00934">
    <property type="entry name" value="OMPdecase"/>
    <property type="match status" value="1"/>
</dbReference>
<proteinExistence type="inferred from homology"/>
<evidence type="ECO:0000256" key="8">
    <source>
        <dbReference type="ARBA" id="ARBA00061012"/>
    </source>
</evidence>
<feature type="domain" description="Orotidine 5'-phosphate decarboxylase" evidence="13">
    <location>
        <begin position="7"/>
        <end position="232"/>
    </location>
</feature>
<feature type="active site" description="For OMPdecase activity" evidence="10">
    <location>
        <position position="64"/>
    </location>
</feature>
<dbReference type="InterPro" id="IPR013785">
    <property type="entry name" value="Aldolase_TIM"/>
</dbReference>
<comment type="catalytic activity">
    <reaction evidence="7 9 12">
        <text>orotidine 5'-phosphate + H(+) = UMP + CO2</text>
        <dbReference type="Rhea" id="RHEA:11596"/>
        <dbReference type="ChEBI" id="CHEBI:15378"/>
        <dbReference type="ChEBI" id="CHEBI:16526"/>
        <dbReference type="ChEBI" id="CHEBI:57538"/>
        <dbReference type="ChEBI" id="CHEBI:57865"/>
        <dbReference type="EC" id="4.1.1.23"/>
    </reaction>
</comment>
<reference evidence="14 15" key="1">
    <citation type="submission" date="2023-04" db="EMBL/GenBank/DDBJ databases">
        <authorList>
            <person name="Hsu D."/>
        </authorList>
    </citation>
    <scope>NUCLEOTIDE SEQUENCE [LARGE SCALE GENOMIC DNA]</scope>
    <source>
        <strain evidence="14 15">MK1</strain>
    </source>
</reference>
<feature type="active site" description="Proton donor" evidence="9">
    <location>
        <position position="64"/>
    </location>
</feature>
<feature type="binding site" evidence="9 11">
    <location>
        <position position="217"/>
    </location>
    <ligand>
        <name>substrate</name>
    </ligand>
</feature>
<keyword evidence="4 9" id="KW-0210">Decarboxylase</keyword>
<comment type="function">
    <text evidence="1 9">Catalyzes the decarboxylation of orotidine 5'-monophosphate (OMP) to uridine 5'-monophosphate (UMP).</text>
</comment>
<evidence type="ECO:0000256" key="6">
    <source>
        <dbReference type="ARBA" id="ARBA00023239"/>
    </source>
</evidence>
<dbReference type="GO" id="GO:0044205">
    <property type="term" value="P:'de novo' UMP biosynthetic process"/>
    <property type="evidence" value="ECO:0007669"/>
    <property type="project" value="UniProtKB-UniRule"/>
</dbReference>
<feature type="active site" description="For OMPdecase activity" evidence="10">
    <location>
        <position position="67"/>
    </location>
</feature>
<evidence type="ECO:0000313" key="15">
    <source>
        <dbReference type="Proteomes" id="UP001329915"/>
    </source>
</evidence>
<feature type="active site" description="For OMPdecase activity" evidence="10">
    <location>
        <position position="62"/>
    </location>
</feature>
<feature type="binding site" evidence="9 11">
    <location>
        <position position="216"/>
    </location>
    <ligand>
        <name>substrate</name>
    </ligand>
</feature>
<evidence type="ECO:0000256" key="3">
    <source>
        <dbReference type="ARBA" id="ARBA00011738"/>
    </source>
</evidence>
<evidence type="ECO:0000256" key="9">
    <source>
        <dbReference type="HAMAP-Rule" id="MF_01200"/>
    </source>
</evidence>
<dbReference type="GO" id="GO:0004590">
    <property type="term" value="F:orotidine-5'-phosphate decarboxylase activity"/>
    <property type="evidence" value="ECO:0007669"/>
    <property type="project" value="UniProtKB-UniRule"/>
</dbReference>
<evidence type="ECO:0000256" key="12">
    <source>
        <dbReference type="RuleBase" id="RU000512"/>
    </source>
</evidence>
<dbReference type="GO" id="GO:0006207">
    <property type="term" value="P:'de novo' pyrimidine nucleobase biosynthetic process"/>
    <property type="evidence" value="ECO:0007669"/>
    <property type="project" value="InterPro"/>
</dbReference>
<dbReference type="KEGG" id="dbc:MFMK1_001889"/>
<dbReference type="InterPro" id="IPR001754">
    <property type="entry name" value="OMPdeCOase_dom"/>
</dbReference>
<dbReference type="NCBIfam" id="TIGR01740">
    <property type="entry name" value="pyrF"/>
    <property type="match status" value="1"/>
</dbReference>
<keyword evidence="6 9" id="KW-0456">Lyase</keyword>
<protein>
    <recommendedName>
        <fullName evidence="9">Orotidine 5'-phosphate decarboxylase</fullName>
        <ecNumber evidence="9">4.1.1.23</ecNumber>
    </recommendedName>
    <alternativeName>
        <fullName evidence="9">OMP decarboxylase</fullName>
        <shortName evidence="9">OMPDCase</shortName>
        <shortName evidence="9">OMPdecase</shortName>
    </alternativeName>
</protein>
<comment type="pathway">
    <text evidence="2 9 12">Pyrimidine metabolism; UMP biosynthesis via de novo pathway; UMP from orotate: step 2/2.</text>
</comment>
<keyword evidence="15" id="KW-1185">Reference proteome</keyword>
<dbReference type="InterPro" id="IPR018089">
    <property type="entry name" value="OMPdecase_AS"/>
</dbReference>
<dbReference type="PANTHER" id="PTHR32119:SF2">
    <property type="entry name" value="OROTIDINE 5'-PHOSPHATE DECARBOXYLASE"/>
    <property type="match status" value="1"/>
</dbReference>
<dbReference type="CDD" id="cd04725">
    <property type="entry name" value="OMP_decarboxylase_like"/>
    <property type="match status" value="1"/>
</dbReference>
<name>A0AAU0UN78_9FIRM</name>
<feature type="binding site" evidence="9 11">
    <location>
        <position position="35"/>
    </location>
    <ligand>
        <name>substrate</name>
    </ligand>
</feature>
<gene>
    <name evidence="9 14" type="primary">pyrF</name>
    <name evidence="14" type="ORF">MFMK1_001889</name>
</gene>
<dbReference type="EC" id="4.1.1.23" evidence="9"/>
<dbReference type="SUPFAM" id="SSF51366">
    <property type="entry name" value="Ribulose-phoshate binding barrel"/>
    <property type="match status" value="1"/>
</dbReference>
<evidence type="ECO:0000313" key="14">
    <source>
        <dbReference type="EMBL" id="WRO22068.1"/>
    </source>
</evidence>
<evidence type="ECO:0000256" key="1">
    <source>
        <dbReference type="ARBA" id="ARBA00002356"/>
    </source>
</evidence>
<feature type="binding site" evidence="9 11">
    <location>
        <position position="196"/>
    </location>
    <ligand>
        <name>substrate</name>
    </ligand>
</feature>
<evidence type="ECO:0000259" key="13">
    <source>
        <dbReference type="SMART" id="SM00934"/>
    </source>
</evidence>
<dbReference type="NCBIfam" id="NF001273">
    <property type="entry name" value="PRK00230.1"/>
    <property type="match status" value="1"/>
</dbReference>
<dbReference type="GO" id="GO:0005829">
    <property type="term" value="C:cytosol"/>
    <property type="evidence" value="ECO:0007669"/>
    <property type="project" value="TreeGrafter"/>
</dbReference>
<dbReference type="AlphaFoldDB" id="A0AAU0UN78"/>
<evidence type="ECO:0000256" key="10">
    <source>
        <dbReference type="PIRSR" id="PIRSR614732-1"/>
    </source>
</evidence>
<feature type="binding site" evidence="9">
    <location>
        <begin position="62"/>
        <end position="71"/>
    </location>
    <ligand>
        <name>substrate</name>
    </ligand>
</feature>
<dbReference type="PANTHER" id="PTHR32119">
    <property type="entry name" value="OROTIDINE 5'-PHOSPHATE DECARBOXYLASE"/>
    <property type="match status" value="1"/>
</dbReference>
<dbReference type="InterPro" id="IPR014732">
    <property type="entry name" value="OMPdecase"/>
</dbReference>
<dbReference type="HAMAP" id="MF_01200_B">
    <property type="entry name" value="OMPdecase_type1_B"/>
    <property type="match status" value="1"/>
</dbReference>
<sequence length="239" mass="25928">MKRKERKLILALDTGDRQRVNDLVKLLYPRVDYFKVGLELFTSFGPEIVSQLKHQGCKVFVDLKLHDIPNTVGRAAVSLAKMGVDMLNIHLSGGIGMSRAAVEEVRHYAAEQGVAAPLIIGVTVLTSTGMTDYSSMGYTDTLERRVVRLAQMGKEAGLDGVVASPREAQSIRAACGPDFVLVTPGIRPLWAAKNDQQRITTPKEALDLGADYLVVGRPITAAQDPLSAAEKILAEMEGE</sequence>
<dbReference type="RefSeq" id="WP_366921489.1">
    <property type="nucleotide sequence ID" value="NZ_CP121694.1"/>
</dbReference>
<dbReference type="Proteomes" id="UP001329915">
    <property type="component" value="Chromosome"/>
</dbReference>
<comment type="similarity">
    <text evidence="8 9">Belongs to the OMP decarboxylase family. Type 1 subfamily.</text>
</comment>
<dbReference type="Gene3D" id="3.20.20.70">
    <property type="entry name" value="Aldolase class I"/>
    <property type="match status" value="1"/>
</dbReference>
<feature type="binding site" evidence="9 11">
    <location>
        <position position="187"/>
    </location>
    <ligand>
        <name>substrate</name>
    </ligand>
</feature>
<feature type="binding site" evidence="9 11">
    <location>
        <position position="126"/>
    </location>
    <ligand>
        <name>substrate</name>
    </ligand>
</feature>
<evidence type="ECO:0000256" key="4">
    <source>
        <dbReference type="ARBA" id="ARBA00022793"/>
    </source>
</evidence>
<evidence type="ECO:0000256" key="5">
    <source>
        <dbReference type="ARBA" id="ARBA00022975"/>
    </source>
</evidence>
<organism evidence="14 15">
    <name type="scientific">Metallumcola ferriviriculae</name>
    <dbReference type="NCBI Taxonomy" id="3039180"/>
    <lineage>
        <taxon>Bacteria</taxon>
        <taxon>Bacillati</taxon>
        <taxon>Bacillota</taxon>
        <taxon>Clostridia</taxon>
        <taxon>Neomoorellales</taxon>
        <taxon>Desulfitibacteraceae</taxon>
        <taxon>Metallumcola</taxon>
    </lineage>
</organism>
<keyword evidence="5 9" id="KW-0665">Pyrimidine biosynthesis</keyword>
<comment type="subunit">
    <text evidence="3 9">Homodimer.</text>
</comment>
<dbReference type="PROSITE" id="PS00156">
    <property type="entry name" value="OMPDECASE"/>
    <property type="match status" value="1"/>
</dbReference>
<dbReference type="Pfam" id="PF00215">
    <property type="entry name" value="OMPdecase"/>
    <property type="match status" value="1"/>
</dbReference>
<accession>A0AAU0UN78</accession>
<dbReference type="FunFam" id="3.20.20.70:FF:000015">
    <property type="entry name" value="Orotidine 5'-phosphate decarboxylase"/>
    <property type="match status" value="1"/>
</dbReference>
<dbReference type="InterPro" id="IPR011060">
    <property type="entry name" value="RibuloseP-bd_barrel"/>
</dbReference>
<evidence type="ECO:0000256" key="7">
    <source>
        <dbReference type="ARBA" id="ARBA00049157"/>
    </source>
</evidence>
<feature type="binding site" evidence="9 11">
    <location>
        <position position="13"/>
    </location>
    <ligand>
        <name>substrate</name>
    </ligand>
</feature>
<dbReference type="EMBL" id="CP121694">
    <property type="protein sequence ID" value="WRO22068.1"/>
    <property type="molecule type" value="Genomic_DNA"/>
</dbReference>
<evidence type="ECO:0000256" key="11">
    <source>
        <dbReference type="PIRSR" id="PIRSR614732-2"/>
    </source>
</evidence>